<organism evidence="3 4">
    <name type="scientific">Corchorus olitorius</name>
    <dbReference type="NCBI Taxonomy" id="93759"/>
    <lineage>
        <taxon>Eukaryota</taxon>
        <taxon>Viridiplantae</taxon>
        <taxon>Streptophyta</taxon>
        <taxon>Embryophyta</taxon>
        <taxon>Tracheophyta</taxon>
        <taxon>Spermatophyta</taxon>
        <taxon>Magnoliopsida</taxon>
        <taxon>eudicotyledons</taxon>
        <taxon>Gunneridae</taxon>
        <taxon>Pentapetalae</taxon>
        <taxon>rosids</taxon>
        <taxon>malvids</taxon>
        <taxon>Malvales</taxon>
        <taxon>Malvaceae</taxon>
        <taxon>Grewioideae</taxon>
        <taxon>Apeibeae</taxon>
        <taxon>Corchorus</taxon>
    </lineage>
</organism>
<protein>
    <recommendedName>
        <fullName evidence="2">RRM domain-containing protein</fullName>
    </recommendedName>
</protein>
<dbReference type="Pfam" id="PF00076">
    <property type="entry name" value="RRM_1"/>
    <property type="match status" value="1"/>
</dbReference>
<dbReference type="AlphaFoldDB" id="A0A1R3IET9"/>
<dbReference type="InterPro" id="IPR000504">
    <property type="entry name" value="RRM_dom"/>
</dbReference>
<dbReference type="SMART" id="SM00360">
    <property type="entry name" value="RRM"/>
    <property type="match status" value="1"/>
</dbReference>
<dbReference type="GO" id="GO:0003723">
    <property type="term" value="F:RNA binding"/>
    <property type="evidence" value="ECO:0007669"/>
    <property type="project" value="UniProtKB-UniRule"/>
</dbReference>
<proteinExistence type="predicted"/>
<accession>A0A1R3IET9</accession>
<feature type="domain" description="RRM" evidence="2">
    <location>
        <begin position="29"/>
        <end position="107"/>
    </location>
</feature>
<dbReference type="SUPFAM" id="SSF54928">
    <property type="entry name" value="RNA-binding domain, RBD"/>
    <property type="match status" value="1"/>
</dbReference>
<dbReference type="InterPro" id="IPR012677">
    <property type="entry name" value="Nucleotide-bd_a/b_plait_sf"/>
</dbReference>
<dbReference type="EMBL" id="AWUE01018348">
    <property type="protein sequence ID" value="OMO81084.1"/>
    <property type="molecule type" value="Genomic_DNA"/>
</dbReference>
<dbReference type="InterPro" id="IPR035979">
    <property type="entry name" value="RBD_domain_sf"/>
</dbReference>
<evidence type="ECO:0000259" key="2">
    <source>
        <dbReference type="PROSITE" id="PS50102"/>
    </source>
</evidence>
<keyword evidence="1" id="KW-0694">RNA-binding</keyword>
<evidence type="ECO:0000313" key="4">
    <source>
        <dbReference type="Proteomes" id="UP000187203"/>
    </source>
</evidence>
<dbReference type="Gene3D" id="3.30.70.330">
    <property type="match status" value="1"/>
</dbReference>
<reference evidence="4" key="1">
    <citation type="submission" date="2013-09" db="EMBL/GenBank/DDBJ databases">
        <title>Corchorus olitorius genome sequencing.</title>
        <authorList>
            <person name="Alam M."/>
            <person name="Haque M.S."/>
            <person name="Islam M.S."/>
            <person name="Emdad E.M."/>
            <person name="Islam M.M."/>
            <person name="Ahmed B."/>
            <person name="Halim A."/>
            <person name="Hossen Q.M.M."/>
            <person name="Hossain M.Z."/>
            <person name="Ahmed R."/>
            <person name="Khan M.M."/>
            <person name="Islam R."/>
            <person name="Rashid M.M."/>
            <person name="Khan S.A."/>
            <person name="Rahman M.S."/>
            <person name="Alam M."/>
            <person name="Yahiya A.S."/>
            <person name="Khan M.S."/>
            <person name="Azam M.S."/>
            <person name="Haque T."/>
            <person name="Lashkar M.Z.H."/>
            <person name="Akhand A.I."/>
            <person name="Morshed G."/>
            <person name="Roy S."/>
            <person name="Uddin K.S."/>
            <person name="Rabeya T."/>
            <person name="Hossain A.S."/>
            <person name="Chowdhury A."/>
            <person name="Snigdha A.R."/>
            <person name="Mortoza M.S."/>
            <person name="Matin S.A."/>
            <person name="Hoque S.M.E."/>
            <person name="Islam M.K."/>
            <person name="Roy D.K."/>
            <person name="Haider R."/>
            <person name="Moosa M.M."/>
            <person name="Elias S.M."/>
            <person name="Hasan A.M."/>
            <person name="Jahan S."/>
            <person name="Shafiuddin M."/>
            <person name="Mahmood N."/>
            <person name="Shommy N.S."/>
        </authorList>
    </citation>
    <scope>NUCLEOTIDE SEQUENCE [LARGE SCALE GENOMIC DNA]</scope>
    <source>
        <strain evidence="4">cv. O-4</strain>
    </source>
</reference>
<dbReference type="CDD" id="cd00590">
    <property type="entry name" value="RRM_SF"/>
    <property type="match status" value="1"/>
</dbReference>
<dbReference type="Proteomes" id="UP000187203">
    <property type="component" value="Unassembled WGS sequence"/>
</dbReference>
<dbReference type="PROSITE" id="PS50102">
    <property type="entry name" value="RRM"/>
    <property type="match status" value="1"/>
</dbReference>
<name>A0A1R3IET9_9ROSI</name>
<comment type="caution">
    <text evidence="3">The sequence shown here is derived from an EMBL/GenBank/DDBJ whole genome shotgun (WGS) entry which is preliminary data.</text>
</comment>
<evidence type="ECO:0000313" key="3">
    <source>
        <dbReference type="EMBL" id="OMO81084.1"/>
    </source>
</evidence>
<dbReference type="OrthoDB" id="439808at2759"/>
<evidence type="ECO:0000256" key="1">
    <source>
        <dbReference type="PROSITE-ProRule" id="PRU00176"/>
    </source>
</evidence>
<gene>
    <name evidence="3" type="ORF">COLO4_23771</name>
</gene>
<keyword evidence="4" id="KW-1185">Reference proteome</keyword>
<sequence>MMREMRSVREYFGDRAKSSSSVDWRSSLFSVFVTKLSHKVSRNLLWDVFSDYRRIAYVFIQRRDKQKGPTTFAFVRYWNEREAVTAIDKADYRSLEGVIIRVFKARVSNRYGLAARNRDKETVRVAKVVYEQNMPSEASQHGNHMQIMKPRESKEAELEPIVSKSHGVSIEGTSLIQYEEEKNFDVEIPMEEMKWLEKCVVGRLNPNLSVDHVRETVSGLNMNANVIPISNVRFLLQFQNEEEMMELINHPGEFMESCCSVFHFWDDTGDEQVSETWLKLEGVPLFLMAPKFFQGNCQQMGAKIPSVFAGTWKGNRFSIKISMDETFSDDQISGDVVVDGGLKDDCSCSQEMGENADPSNYRRMPSLGIDYMSGSGVILEVENLNSLVQLSNREFEIGDEHVYGEEDNLVGSCLDSINRSGPLVSSANAPICFGPEGLVQGCGLVVQTLGVEKKKEELINRLDVFADCLAYSSRLGCNEVVSLNFRGWGRRIIIVVEANGLTEIFNGVRSGVIFDQWLLVVRLN</sequence>